<evidence type="ECO:0000313" key="2">
    <source>
        <dbReference type="WBParaSite" id="JU765_v2.g19271.t3"/>
    </source>
</evidence>
<dbReference type="Proteomes" id="UP000887576">
    <property type="component" value="Unplaced"/>
</dbReference>
<sequence>MVPYPANGRGYLVLPPEAPSPRLCLIQKNSPTDEYGFNLHAEKEKGQFIGAVDVGSPADIAGLKQGDLIFAVNGDSIIGRSHKEVVAKIKSNPLKCEMLVATEEERNWYQEHNIPIDMKLPNIIRVCEEFYSETASVSSYNTDLKKTTVSIKSKESPITKVYRTTIEVRSPVPSLDSSSYNSCSDSDPSSTKYSIIENPKKRQSTGGKPVIGGGVKPPLMAPPARISKLIKKSPTEEFGFNLHAERGKGHYIGSVDKNGIADRAGLVMGQRIVGVNGTLIYPATAHNEVVGLIKRDPLCTELLVVSEEVDHWYAENGAEFSFDNAVRYNSQPTAPQSTTSTRNHQVESRITMEKHPVQEETSDSNVMEYKEHQHIALFEPNNSIEQTTTMSTVRTVTMSEAIQETAEDTDDIIDKIFQDVPLIPVGQVDSHNNSMDTLSRDGELEHQPLVASESNNARIPPAVRESSSKPPTNQVPLVIKPVARTQSTDSKIPPSSPSSYASSPSPDPRGNGTTNGLDFYKLNAKEAQRLLRKQKNDPRKQNLSLEQKHQMVSNL</sequence>
<name>A0AC34QTS7_9BILA</name>
<reference evidence="2" key="1">
    <citation type="submission" date="2022-11" db="UniProtKB">
        <authorList>
            <consortium name="WormBaseParasite"/>
        </authorList>
    </citation>
    <scope>IDENTIFICATION</scope>
</reference>
<accession>A0AC34QTS7</accession>
<proteinExistence type="predicted"/>
<organism evidence="1 2">
    <name type="scientific">Panagrolaimus sp. JU765</name>
    <dbReference type="NCBI Taxonomy" id="591449"/>
    <lineage>
        <taxon>Eukaryota</taxon>
        <taxon>Metazoa</taxon>
        <taxon>Ecdysozoa</taxon>
        <taxon>Nematoda</taxon>
        <taxon>Chromadorea</taxon>
        <taxon>Rhabditida</taxon>
        <taxon>Tylenchina</taxon>
        <taxon>Panagrolaimomorpha</taxon>
        <taxon>Panagrolaimoidea</taxon>
        <taxon>Panagrolaimidae</taxon>
        <taxon>Panagrolaimus</taxon>
    </lineage>
</organism>
<protein>
    <submittedName>
        <fullName evidence="2">PDZ domain-containing protein</fullName>
    </submittedName>
</protein>
<evidence type="ECO:0000313" key="1">
    <source>
        <dbReference type="Proteomes" id="UP000887576"/>
    </source>
</evidence>
<dbReference type="WBParaSite" id="JU765_v2.g19271.t3">
    <property type="protein sequence ID" value="JU765_v2.g19271.t3"/>
    <property type="gene ID" value="JU765_v2.g19271"/>
</dbReference>